<dbReference type="Proteomes" id="UP000095209">
    <property type="component" value="Unassembled WGS sequence"/>
</dbReference>
<feature type="transmembrane region" description="Helical" evidence="1">
    <location>
        <begin position="110"/>
        <end position="128"/>
    </location>
</feature>
<keyword evidence="1" id="KW-0472">Membrane</keyword>
<feature type="transmembrane region" description="Helical" evidence="1">
    <location>
        <begin position="9"/>
        <end position="29"/>
    </location>
</feature>
<comment type="caution">
    <text evidence="2">The sequence shown here is derived from an EMBL/GenBank/DDBJ whole genome shotgun (WGS) entry which is preliminary data.</text>
</comment>
<keyword evidence="1" id="KW-1133">Transmembrane helix</keyword>
<keyword evidence="1" id="KW-0812">Transmembrane</keyword>
<sequence length="131" mass="15240">MKNQKSQGFLWKIIFATIVALGFGSLGMIKGEFNYRIVIIILVTTTTSFLFSMWREKRNGNAPEYDERSVMLLQRYFTFVLYFLLLGSLLVLIILNYMGIQYIQFETGMLILYLVLLLLLIIIGLLIVKRI</sequence>
<organism evidence="2 3">
    <name type="scientific">Bacillus solimangrovi</name>
    <dbReference type="NCBI Taxonomy" id="1305675"/>
    <lineage>
        <taxon>Bacteria</taxon>
        <taxon>Bacillati</taxon>
        <taxon>Bacillota</taxon>
        <taxon>Bacilli</taxon>
        <taxon>Bacillales</taxon>
        <taxon>Bacillaceae</taxon>
        <taxon>Bacillus</taxon>
    </lineage>
</organism>
<evidence type="ECO:0008006" key="4">
    <source>
        <dbReference type="Google" id="ProtNLM"/>
    </source>
</evidence>
<evidence type="ECO:0000256" key="1">
    <source>
        <dbReference type="SAM" id="Phobius"/>
    </source>
</evidence>
<accession>A0A1E5LAJ6</accession>
<dbReference type="EMBL" id="MJEH01000064">
    <property type="protein sequence ID" value="OEH91114.1"/>
    <property type="molecule type" value="Genomic_DNA"/>
</dbReference>
<evidence type="ECO:0000313" key="2">
    <source>
        <dbReference type="EMBL" id="OEH91114.1"/>
    </source>
</evidence>
<proteinExistence type="predicted"/>
<evidence type="ECO:0000313" key="3">
    <source>
        <dbReference type="Proteomes" id="UP000095209"/>
    </source>
</evidence>
<gene>
    <name evidence="2" type="ORF">BFG57_07010</name>
</gene>
<feature type="transmembrane region" description="Helical" evidence="1">
    <location>
        <begin position="76"/>
        <end position="98"/>
    </location>
</feature>
<dbReference type="OrthoDB" id="2868461at2"/>
<keyword evidence="3" id="KW-1185">Reference proteome</keyword>
<protein>
    <recommendedName>
        <fullName evidence="4">DUF2178 domain-containing protein</fullName>
    </recommendedName>
</protein>
<name>A0A1E5LAJ6_9BACI</name>
<dbReference type="AlphaFoldDB" id="A0A1E5LAJ6"/>
<dbReference type="RefSeq" id="WP_069718881.1">
    <property type="nucleotide sequence ID" value="NZ_MJEH01000064.1"/>
</dbReference>
<reference evidence="2 3" key="1">
    <citation type="submission" date="2016-08" db="EMBL/GenBank/DDBJ databases">
        <title>Genome of Bacillus solimangrovi GH2-4.</title>
        <authorList>
            <person name="Lim S."/>
            <person name="Kim B.-C."/>
        </authorList>
    </citation>
    <scope>NUCLEOTIDE SEQUENCE [LARGE SCALE GENOMIC DNA]</scope>
    <source>
        <strain evidence="2 3">GH2-4</strain>
    </source>
</reference>
<feature type="transmembrane region" description="Helical" evidence="1">
    <location>
        <begin position="35"/>
        <end position="55"/>
    </location>
</feature>